<dbReference type="Proteomes" id="UP001596071">
    <property type="component" value="Unassembled WGS sequence"/>
</dbReference>
<gene>
    <name evidence="1" type="ORF">ACFPTP_09380</name>
</gene>
<keyword evidence="2" id="KW-1185">Reference proteome</keyword>
<evidence type="ECO:0000313" key="2">
    <source>
        <dbReference type="Proteomes" id="UP001596071"/>
    </source>
</evidence>
<evidence type="ECO:0000313" key="1">
    <source>
        <dbReference type="EMBL" id="MFC5603437.1"/>
    </source>
</evidence>
<comment type="caution">
    <text evidence="1">The sequence shown here is derived from an EMBL/GenBank/DDBJ whole genome shotgun (WGS) entry which is preliminary data.</text>
</comment>
<proteinExistence type="predicted"/>
<name>A0ABW0TXI5_9BACL</name>
<dbReference type="RefSeq" id="WP_381443895.1">
    <property type="nucleotide sequence ID" value="NZ_JBHSNP010000011.1"/>
</dbReference>
<protein>
    <submittedName>
        <fullName evidence="1">Uncharacterized protein</fullName>
    </submittedName>
</protein>
<reference evidence="2" key="1">
    <citation type="journal article" date="2019" name="Int. J. Syst. Evol. Microbiol.">
        <title>The Global Catalogue of Microorganisms (GCM) 10K type strain sequencing project: providing services to taxonomists for standard genome sequencing and annotation.</title>
        <authorList>
            <consortium name="The Broad Institute Genomics Platform"/>
            <consortium name="The Broad Institute Genome Sequencing Center for Infectious Disease"/>
            <person name="Wu L."/>
            <person name="Ma J."/>
        </authorList>
    </citation>
    <scope>NUCLEOTIDE SEQUENCE [LARGE SCALE GENOMIC DNA]</scope>
    <source>
        <strain evidence="2">KACC 11299</strain>
    </source>
</reference>
<dbReference type="SUPFAM" id="SSF51735">
    <property type="entry name" value="NAD(P)-binding Rossmann-fold domains"/>
    <property type="match status" value="1"/>
</dbReference>
<dbReference type="InterPro" id="IPR036291">
    <property type="entry name" value="NAD(P)-bd_dom_sf"/>
</dbReference>
<dbReference type="EMBL" id="JBHSNP010000011">
    <property type="protein sequence ID" value="MFC5603437.1"/>
    <property type="molecule type" value="Genomic_DNA"/>
</dbReference>
<sequence length="53" mass="5790">MENAEFGITANSILPGPTRTELIEKQLPKLAERDGSTVEDALNHLALLTENNI</sequence>
<accession>A0ABW0TXI5</accession>
<organism evidence="1 2">
    <name type="scientific">Sporosarcina koreensis</name>
    <dbReference type="NCBI Taxonomy" id="334735"/>
    <lineage>
        <taxon>Bacteria</taxon>
        <taxon>Bacillati</taxon>
        <taxon>Bacillota</taxon>
        <taxon>Bacilli</taxon>
        <taxon>Bacillales</taxon>
        <taxon>Caryophanaceae</taxon>
        <taxon>Sporosarcina</taxon>
    </lineage>
</organism>